<dbReference type="Gene3D" id="3.30.56.10">
    <property type="match status" value="2"/>
</dbReference>
<feature type="domain" description="FDX-ACB" evidence="16">
    <location>
        <begin position="584"/>
        <end position="677"/>
    </location>
</feature>
<dbReference type="InterPro" id="IPR005146">
    <property type="entry name" value="B3/B4_tRNA-bd"/>
</dbReference>
<dbReference type="InterPro" id="IPR005147">
    <property type="entry name" value="tRNA_synthase_B5-dom"/>
</dbReference>
<dbReference type="Gene3D" id="3.30.930.10">
    <property type="entry name" value="Bira Bifunctional Protein, Domain 2"/>
    <property type="match status" value="1"/>
</dbReference>
<evidence type="ECO:0000313" key="19">
    <source>
        <dbReference type="Proteomes" id="UP000229976"/>
    </source>
</evidence>
<name>A0A2G9YXA1_9BACT</name>
<dbReference type="HAMAP" id="MF_00283">
    <property type="entry name" value="Phe_tRNA_synth_beta1"/>
    <property type="match status" value="1"/>
</dbReference>
<evidence type="ECO:0000256" key="5">
    <source>
        <dbReference type="ARBA" id="ARBA00022555"/>
    </source>
</evidence>
<dbReference type="SMART" id="SM00874">
    <property type="entry name" value="B5"/>
    <property type="match status" value="1"/>
</dbReference>
<dbReference type="InterPro" id="IPR009061">
    <property type="entry name" value="DNA-bd_dom_put_sf"/>
</dbReference>
<dbReference type="InterPro" id="IPR041616">
    <property type="entry name" value="PheRS_beta_core"/>
</dbReference>
<dbReference type="GO" id="GO:0000287">
    <property type="term" value="F:magnesium ion binding"/>
    <property type="evidence" value="ECO:0007669"/>
    <property type="project" value="UniProtKB-UniRule"/>
</dbReference>
<dbReference type="PANTHER" id="PTHR10947:SF0">
    <property type="entry name" value="PHENYLALANINE--TRNA LIGASE BETA SUBUNIT"/>
    <property type="match status" value="1"/>
</dbReference>
<protein>
    <recommendedName>
        <fullName evidence="15">Phenylalanine--tRNA ligase beta subunit</fullName>
        <ecNumber evidence="15">6.1.1.20</ecNumber>
    </recommendedName>
    <alternativeName>
        <fullName evidence="15">Phenylalanyl-tRNA synthetase beta subunit</fullName>
        <shortName evidence="15">PheRS</shortName>
    </alternativeName>
</protein>
<feature type="domain" description="B5" evidence="17">
    <location>
        <begin position="300"/>
        <end position="376"/>
    </location>
</feature>
<dbReference type="GO" id="GO:0005524">
    <property type="term" value="F:ATP binding"/>
    <property type="evidence" value="ECO:0007669"/>
    <property type="project" value="UniProtKB-UniRule"/>
</dbReference>
<evidence type="ECO:0000256" key="15">
    <source>
        <dbReference type="HAMAP-Rule" id="MF_00283"/>
    </source>
</evidence>
<dbReference type="EC" id="6.1.1.20" evidence="15"/>
<accession>A0A2G9YXA1</accession>
<feature type="binding site" evidence="15">
    <location>
        <position position="363"/>
    </location>
    <ligand>
        <name>Mg(2+)</name>
        <dbReference type="ChEBI" id="CHEBI:18420"/>
        <note>shared with alpha subunit</note>
    </ligand>
</feature>
<dbReference type="FunFam" id="3.30.70.380:FF:000001">
    <property type="entry name" value="Phenylalanine--tRNA ligase beta subunit"/>
    <property type="match status" value="1"/>
</dbReference>
<evidence type="ECO:0000256" key="3">
    <source>
        <dbReference type="ARBA" id="ARBA00011209"/>
    </source>
</evidence>
<keyword evidence="4 15" id="KW-0963">Cytoplasm</keyword>
<gene>
    <name evidence="15 18" type="primary">pheT</name>
    <name evidence="18" type="ORF">COX37_00475</name>
</gene>
<evidence type="ECO:0000259" key="16">
    <source>
        <dbReference type="PROSITE" id="PS51447"/>
    </source>
</evidence>
<evidence type="ECO:0000256" key="6">
    <source>
        <dbReference type="ARBA" id="ARBA00022598"/>
    </source>
</evidence>
<dbReference type="SMART" id="SM00873">
    <property type="entry name" value="B3_4"/>
    <property type="match status" value="1"/>
</dbReference>
<dbReference type="GO" id="GO:0009328">
    <property type="term" value="C:phenylalanine-tRNA ligase complex"/>
    <property type="evidence" value="ECO:0007669"/>
    <property type="project" value="TreeGrafter"/>
</dbReference>
<keyword evidence="6 15" id="KW-0436">Ligase</keyword>
<evidence type="ECO:0000256" key="4">
    <source>
        <dbReference type="ARBA" id="ARBA00022490"/>
    </source>
</evidence>
<evidence type="ECO:0000256" key="8">
    <source>
        <dbReference type="ARBA" id="ARBA00022741"/>
    </source>
</evidence>
<comment type="cofactor">
    <cofactor evidence="15">
        <name>Mg(2+)</name>
        <dbReference type="ChEBI" id="CHEBI:18420"/>
    </cofactor>
    <text evidence="15">Binds 2 magnesium ions per tetramer.</text>
</comment>
<dbReference type="InterPro" id="IPR036690">
    <property type="entry name" value="Fdx_antiC-bd_sf"/>
</dbReference>
<dbReference type="NCBIfam" id="TIGR00472">
    <property type="entry name" value="pheT_bact"/>
    <property type="match status" value="1"/>
</dbReference>
<feature type="binding site" evidence="15">
    <location>
        <position position="364"/>
    </location>
    <ligand>
        <name>Mg(2+)</name>
        <dbReference type="ChEBI" id="CHEBI:18420"/>
        <note>shared with alpha subunit</note>
    </ligand>
</feature>
<keyword evidence="12 15" id="KW-0648">Protein biosynthesis</keyword>
<keyword evidence="11" id="KW-0694">RNA-binding</keyword>
<evidence type="ECO:0000256" key="13">
    <source>
        <dbReference type="ARBA" id="ARBA00023146"/>
    </source>
</evidence>
<comment type="catalytic activity">
    <reaction evidence="14 15">
        <text>tRNA(Phe) + L-phenylalanine + ATP = L-phenylalanyl-tRNA(Phe) + AMP + diphosphate + H(+)</text>
        <dbReference type="Rhea" id="RHEA:19413"/>
        <dbReference type="Rhea" id="RHEA-COMP:9668"/>
        <dbReference type="Rhea" id="RHEA-COMP:9699"/>
        <dbReference type="ChEBI" id="CHEBI:15378"/>
        <dbReference type="ChEBI" id="CHEBI:30616"/>
        <dbReference type="ChEBI" id="CHEBI:33019"/>
        <dbReference type="ChEBI" id="CHEBI:58095"/>
        <dbReference type="ChEBI" id="CHEBI:78442"/>
        <dbReference type="ChEBI" id="CHEBI:78531"/>
        <dbReference type="ChEBI" id="CHEBI:456215"/>
        <dbReference type="EC" id="6.1.1.20"/>
    </reaction>
</comment>
<dbReference type="InterPro" id="IPR004532">
    <property type="entry name" value="Phe-tRNA-ligase_IIc_bsu_bact"/>
</dbReference>
<dbReference type="InterPro" id="IPR045060">
    <property type="entry name" value="Phe-tRNA-ligase_IIc_bsu"/>
</dbReference>
<keyword evidence="7 15" id="KW-0479">Metal-binding</keyword>
<evidence type="ECO:0000256" key="7">
    <source>
        <dbReference type="ARBA" id="ARBA00022723"/>
    </source>
</evidence>
<dbReference type="AlphaFoldDB" id="A0A2G9YXA1"/>
<dbReference type="Pfam" id="PF17759">
    <property type="entry name" value="tRNA_synthFbeta"/>
    <property type="match status" value="1"/>
</dbReference>
<sequence>MLFSYNWLKKYVKGLPDPQKTADLLIKHSFEVEEIKKNGNDWVLDVKVLSNRADCFSHLGIAGELAVALGKKLPAFVPLKAGLRRGKGGKFKVVVEEKNLCRRYTAILLENVKVGESPIKIKERLQFCGINSINSVVDAVNYVMLETGQPLHVFDFDKVSDVNFKVQSSKFKVLKKIIVRRAKANEKITTLDDKEYKLNESILVIADEEEPLAIAGIKGGKKAEVGSGSKNILIESANFDRLAIRKGSRSLGLRTDASLRFEHGLDPNLTMEAIGKAVNLIQDLAGGKVTGGIDFYPKPVNPWRIKLDIEKVGKILGVEITEERIIKILENLNLAVVKKNKDSVLFKVPTFRQDLKIQEDLAEEAGRFYGFEKISIQAPMVYLKPEERNENIFWEDRAKDILKEIGFSEVFNYSFISEDEKDLFGFNSADLTEIENPLSSEQKYLRPILEVSLLKNIKTNQNNFDEINIFELGKVFRKIKTKNEKCKITEERILTAMMTGERFCEMKGVVNLLLKKLGIAGASYEEFENGARINVNQSAVGCLGGFLPRILKALKISRPLTIFTLDFEALQKLSSEENNYCPISRFPSAMRDLAVLVPVKTKIAEVIAKMKQFGGVVTKEIDLFDIFEGDNISQGKKNLAFHIIYQSGDRTLSPEEIDEIHAKIVKGLEVEAGWEVRK</sequence>
<dbReference type="SUPFAM" id="SSF56037">
    <property type="entry name" value="PheT/TilS domain"/>
    <property type="match status" value="1"/>
</dbReference>
<dbReference type="Gene3D" id="3.30.70.380">
    <property type="entry name" value="Ferrodoxin-fold anticodon-binding domain"/>
    <property type="match status" value="1"/>
</dbReference>
<evidence type="ECO:0000256" key="9">
    <source>
        <dbReference type="ARBA" id="ARBA00022840"/>
    </source>
</evidence>
<dbReference type="Pfam" id="PF03483">
    <property type="entry name" value="B3_4"/>
    <property type="match status" value="1"/>
</dbReference>
<comment type="caution">
    <text evidence="18">The sequence shown here is derived from an EMBL/GenBank/DDBJ whole genome shotgun (WGS) entry which is preliminary data.</text>
</comment>
<keyword evidence="13 15" id="KW-0030">Aminoacyl-tRNA synthetase</keyword>
<dbReference type="SUPFAM" id="SSF55681">
    <property type="entry name" value="Class II aaRS and biotin synthetases"/>
    <property type="match status" value="1"/>
</dbReference>
<feature type="binding site" evidence="15">
    <location>
        <position position="354"/>
    </location>
    <ligand>
        <name>Mg(2+)</name>
        <dbReference type="ChEBI" id="CHEBI:18420"/>
        <note>shared with alpha subunit</note>
    </ligand>
</feature>
<dbReference type="Gene3D" id="3.50.40.10">
    <property type="entry name" value="Phenylalanyl-trna Synthetase, Chain B, domain 3"/>
    <property type="match status" value="1"/>
</dbReference>
<dbReference type="PROSITE" id="PS51483">
    <property type="entry name" value="B5"/>
    <property type="match status" value="1"/>
</dbReference>
<dbReference type="Proteomes" id="UP000229976">
    <property type="component" value="Unassembled WGS sequence"/>
</dbReference>
<keyword evidence="8 15" id="KW-0547">Nucleotide-binding</keyword>
<proteinExistence type="inferred from homology"/>
<feature type="binding site" evidence="15">
    <location>
        <position position="360"/>
    </location>
    <ligand>
        <name>Mg(2+)</name>
        <dbReference type="ChEBI" id="CHEBI:18420"/>
        <note>shared with alpha subunit</note>
    </ligand>
</feature>
<evidence type="ECO:0000256" key="12">
    <source>
        <dbReference type="ARBA" id="ARBA00022917"/>
    </source>
</evidence>
<evidence type="ECO:0000256" key="14">
    <source>
        <dbReference type="ARBA" id="ARBA00049255"/>
    </source>
</evidence>
<keyword evidence="5" id="KW-0820">tRNA-binding</keyword>
<dbReference type="SUPFAM" id="SSF54991">
    <property type="entry name" value="Anticodon-binding domain of PheRS"/>
    <property type="match status" value="1"/>
</dbReference>
<comment type="subcellular location">
    <subcellularLocation>
        <location evidence="1 15">Cytoplasm</location>
    </subcellularLocation>
</comment>
<dbReference type="Pfam" id="PF03147">
    <property type="entry name" value="FDX-ACB"/>
    <property type="match status" value="1"/>
</dbReference>
<dbReference type="GO" id="GO:0004826">
    <property type="term" value="F:phenylalanine-tRNA ligase activity"/>
    <property type="evidence" value="ECO:0007669"/>
    <property type="project" value="UniProtKB-UniRule"/>
</dbReference>
<dbReference type="GO" id="GO:0006432">
    <property type="term" value="P:phenylalanyl-tRNA aminoacylation"/>
    <property type="evidence" value="ECO:0007669"/>
    <property type="project" value="UniProtKB-UniRule"/>
</dbReference>
<reference evidence="18 19" key="1">
    <citation type="submission" date="2017-09" db="EMBL/GenBank/DDBJ databases">
        <title>Depth-based differentiation of microbial function through sediment-hosted aquifers and enrichment of novel symbionts in the deep terrestrial subsurface.</title>
        <authorList>
            <person name="Probst A.J."/>
            <person name="Ladd B."/>
            <person name="Jarett J.K."/>
            <person name="Geller-Mcgrath D.E."/>
            <person name="Sieber C.M."/>
            <person name="Emerson J.B."/>
            <person name="Anantharaman K."/>
            <person name="Thomas B.C."/>
            <person name="Malmstrom R."/>
            <person name="Stieglmeier M."/>
            <person name="Klingl A."/>
            <person name="Woyke T."/>
            <person name="Ryan C.M."/>
            <person name="Banfield J.F."/>
        </authorList>
    </citation>
    <scope>NUCLEOTIDE SEQUENCE [LARGE SCALE GENOMIC DNA]</scope>
    <source>
        <strain evidence="18">CG23_combo_of_CG06-09_8_20_14_all_39_17</strain>
    </source>
</reference>
<dbReference type="SUPFAM" id="SSF46955">
    <property type="entry name" value="Putative DNA-binding domain"/>
    <property type="match status" value="2"/>
</dbReference>
<dbReference type="InterPro" id="IPR020825">
    <property type="entry name" value="Phe-tRNA_synthase-like_B3/B4"/>
</dbReference>
<evidence type="ECO:0000256" key="11">
    <source>
        <dbReference type="ARBA" id="ARBA00022884"/>
    </source>
</evidence>
<comment type="similarity">
    <text evidence="2 15">Belongs to the phenylalanyl-tRNA synthetase beta subunit family. Type 1 subfamily.</text>
</comment>
<evidence type="ECO:0000256" key="1">
    <source>
        <dbReference type="ARBA" id="ARBA00004496"/>
    </source>
</evidence>
<evidence type="ECO:0000256" key="2">
    <source>
        <dbReference type="ARBA" id="ARBA00008653"/>
    </source>
</evidence>
<dbReference type="EMBL" id="PCRO01000008">
    <property type="protein sequence ID" value="PIP23091.1"/>
    <property type="molecule type" value="Genomic_DNA"/>
</dbReference>
<evidence type="ECO:0000256" key="10">
    <source>
        <dbReference type="ARBA" id="ARBA00022842"/>
    </source>
</evidence>
<dbReference type="InterPro" id="IPR045864">
    <property type="entry name" value="aa-tRNA-synth_II/BPL/LPL"/>
</dbReference>
<evidence type="ECO:0000259" key="17">
    <source>
        <dbReference type="PROSITE" id="PS51483"/>
    </source>
</evidence>
<dbReference type="InterPro" id="IPR005121">
    <property type="entry name" value="Fdx_antiC-bd"/>
</dbReference>
<dbReference type="Pfam" id="PF03484">
    <property type="entry name" value="B5"/>
    <property type="match status" value="1"/>
</dbReference>
<dbReference type="PROSITE" id="PS51447">
    <property type="entry name" value="FDX_ACB"/>
    <property type="match status" value="1"/>
</dbReference>
<organism evidence="18 19">
    <name type="scientific">Candidatus Nealsonbacteria bacterium CG23_combo_of_CG06-09_8_20_14_all_39_17</name>
    <dbReference type="NCBI Taxonomy" id="1974722"/>
    <lineage>
        <taxon>Bacteria</taxon>
        <taxon>Candidatus Nealsoniibacteriota</taxon>
    </lineage>
</organism>
<keyword evidence="10 15" id="KW-0460">Magnesium</keyword>
<evidence type="ECO:0000313" key="18">
    <source>
        <dbReference type="EMBL" id="PIP23091.1"/>
    </source>
</evidence>
<dbReference type="PANTHER" id="PTHR10947">
    <property type="entry name" value="PHENYLALANYL-TRNA SYNTHETASE BETA CHAIN AND LEUCINE-RICH REPEAT-CONTAINING PROTEIN 47"/>
    <property type="match status" value="1"/>
</dbReference>
<comment type="subunit">
    <text evidence="3 15">Tetramer of two alpha and two beta subunits.</text>
</comment>
<dbReference type="SMART" id="SM00896">
    <property type="entry name" value="FDX-ACB"/>
    <property type="match status" value="1"/>
</dbReference>
<dbReference type="GO" id="GO:0000049">
    <property type="term" value="F:tRNA binding"/>
    <property type="evidence" value="ECO:0007669"/>
    <property type="project" value="UniProtKB-KW"/>
</dbReference>
<keyword evidence="9 15" id="KW-0067">ATP-binding</keyword>